<dbReference type="SUPFAM" id="SSF54695">
    <property type="entry name" value="POZ domain"/>
    <property type="match status" value="1"/>
</dbReference>
<dbReference type="AlphaFoldDB" id="A0A3N4I4K1"/>
<dbReference type="InterPro" id="IPR000210">
    <property type="entry name" value="BTB/POZ_dom"/>
</dbReference>
<dbReference type="OrthoDB" id="1022638at2759"/>
<dbReference type="PANTHER" id="PTHR47843">
    <property type="entry name" value="BTB DOMAIN-CONTAINING PROTEIN-RELATED"/>
    <property type="match status" value="1"/>
</dbReference>
<dbReference type="Gene3D" id="3.30.710.10">
    <property type="entry name" value="Potassium Channel Kv1.1, Chain A"/>
    <property type="match status" value="1"/>
</dbReference>
<reference evidence="2 3" key="1">
    <citation type="journal article" date="2018" name="Nat. Ecol. Evol.">
        <title>Pezizomycetes genomes reveal the molecular basis of ectomycorrhizal truffle lifestyle.</title>
        <authorList>
            <person name="Murat C."/>
            <person name="Payen T."/>
            <person name="Noel B."/>
            <person name="Kuo A."/>
            <person name="Morin E."/>
            <person name="Chen J."/>
            <person name="Kohler A."/>
            <person name="Krizsan K."/>
            <person name="Balestrini R."/>
            <person name="Da Silva C."/>
            <person name="Montanini B."/>
            <person name="Hainaut M."/>
            <person name="Levati E."/>
            <person name="Barry K.W."/>
            <person name="Belfiori B."/>
            <person name="Cichocki N."/>
            <person name="Clum A."/>
            <person name="Dockter R.B."/>
            <person name="Fauchery L."/>
            <person name="Guy J."/>
            <person name="Iotti M."/>
            <person name="Le Tacon F."/>
            <person name="Lindquist E.A."/>
            <person name="Lipzen A."/>
            <person name="Malagnac F."/>
            <person name="Mello A."/>
            <person name="Molinier V."/>
            <person name="Miyauchi S."/>
            <person name="Poulain J."/>
            <person name="Riccioni C."/>
            <person name="Rubini A."/>
            <person name="Sitrit Y."/>
            <person name="Splivallo R."/>
            <person name="Traeger S."/>
            <person name="Wang M."/>
            <person name="Zifcakova L."/>
            <person name="Wipf D."/>
            <person name="Zambonelli A."/>
            <person name="Paolocci F."/>
            <person name="Nowrousian M."/>
            <person name="Ottonello S."/>
            <person name="Baldrian P."/>
            <person name="Spatafora J.W."/>
            <person name="Henrissat B."/>
            <person name="Nagy L.G."/>
            <person name="Aury J.M."/>
            <person name="Wincker P."/>
            <person name="Grigoriev I.V."/>
            <person name="Bonfante P."/>
            <person name="Martin F.M."/>
        </authorList>
    </citation>
    <scope>NUCLEOTIDE SEQUENCE [LARGE SCALE GENOMIC DNA]</scope>
    <source>
        <strain evidence="2 3">RN42</strain>
    </source>
</reference>
<feature type="domain" description="BTB" evidence="1">
    <location>
        <begin position="13"/>
        <end position="87"/>
    </location>
</feature>
<dbReference type="STRING" id="1160509.A0A3N4I4K1"/>
<dbReference type="PROSITE" id="PS50097">
    <property type="entry name" value="BTB"/>
    <property type="match status" value="1"/>
</dbReference>
<dbReference type="Proteomes" id="UP000275078">
    <property type="component" value="Unassembled WGS sequence"/>
</dbReference>
<dbReference type="InterPro" id="IPR011333">
    <property type="entry name" value="SKP1/BTB/POZ_sf"/>
</dbReference>
<evidence type="ECO:0000313" key="3">
    <source>
        <dbReference type="Proteomes" id="UP000275078"/>
    </source>
</evidence>
<evidence type="ECO:0000313" key="2">
    <source>
        <dbReference type="EMBL" id="RPA81025.1"/>
    </source>
</evidence>
<protein>
    <recommendedName>
        <fullName evidence="1">BTB domain-containing protein</fullName>
    </recommendedName>
</protein>
<dbReference type="Pfam" id="PF00651">
    <property type="entry name" value="BTB"/>
    <property type="match status" value="1"/>
</dbReference>
<evidence type="ECO:0000259" key="1">
    <source>
        <dbReference type="PROSITE" id="PS50097"/>
    </source>
</evidence>
<sequence>MSNNKFEEHFTSAQIEVRVGRGENQKSFKAHESALTESSEYFKTTLSFPNGIEKETRVIKLEEDVDEPEIFGFFLQNCYTGTVQMGLTLEKGQLTKFAKLYALGDRLISPSTREFAFGVLRDRLQNGQATQPSFFVDDLVDAATIIYRKTPYPTPEEEIAKNKKEAVSEYDDDDGEVTENTGDIESSRRIRALFTRYMVYNIKAVRERRKTVLVDLARENEDFCVDMLSSDDLVSAATTRQEASAASNPLGAYGLGYIKPNSQRRDQVALRSAAQ</sequence>
<name>A0A3N4I4K1_ASCIM</name>
<keyword evidence="3" id="KW-1185">Reference proteome</keyword>
<dbReference type="PANTHER" id="PTHR47843:SF2">
    <property type="entry name" value="BTB DOMAIN-CONTAINING PROTEIN"/>
    <property type="match status" value="1"/>
</dbReference>
<organism evidence="2 3">
    <name type="scientific">Ascobolus immersus RN42</name>
    <dbReference type="NCBI Taxonomy" id="1160509"/>
    <lineage>
        <taxon>Eukaryota</taxon>
        <taxon>Fungi</taxon>
        <taxon>Dikarya</taxon>
        <taxon>Ascomycota</taxon>
        <taxon>Pezizomycotina</taxon>
        <taxon>Pezizomycetes</taxon>
        <taxon>Pezizales</taxon>
        <taxon>Ascobolaceae</taxon>
        <taxon>Ascobolus</taxon>
    </lineage>
</organism>
<accession>A0A3N4I4K1</accession>
<proteinExistence type="predicted"/>
<gene>
    <name evidence="2" type="ORF">BJ508DRAFT_362226</name>
</gene>
<dbReference type="EMBL" id="ML119683">
    <property type="protein sequence ID" value="RPA81025.1"/>
    <property type="molecule type" value="Genomic_DNA"/>
</dbReference>